<reference evidence="1" key="1">
    <citation type="submission" date="2017-07" db="EMBL/GenBank/DDBJ databases">
        <title>Taro Niue Genome Assembly and Annotation.</title>
        <authorList>
            <person name="Atibalentja N."/>
            <person name="Keating K."/>
            <person name="Fields C.J."/>
        </authorList>
    </citation>
    <scope>NUCLEOTIDE SEQUENCE</scope>
    <source>
        <strain evidence="1">Niue_2</strain>
        <tissue evidence="1">Leaf</tissue>
    </source>
</reference>
<proteinExistence type="predicted"/>
<evidence type="ECO:0000313" key="1">
    <source>
        <dbReference type="EMBL" id="MQM16939.1"/>
    </source>
</evidence>
<accession>A0A843XC07</accession>
<name>A0A843XC07_COLES</name>
<evidence type="ECO:0000313" key="2">
    <source>
        <dbReference type="Proteomes" id="UP000652761"/>
    </source>
</evidence>
<dbReference type="EMBL" id="NMUH01007257">
    <property type="protein sequence ID" value="MQM16939.1"/>
    <property type="molecule type" value="Genomic_DNA"/>
</dbReference>
<dbReference type="AlphaFoldDB" id="A0A843XC07"/>
<organism evidence="1 2">
    <name type="scientific">Colocasia esculenta</name>
    <name type="common">Wild taro</name>
    <name type="synonym">Arum esculentum</name>
    <dbReference type="NCBI Taxonomy" id="4460"/>
    <lineage>
        <taxon>Eukaryota</taxon>
        <taxon>Viridiplantae</taxon>
        <taxon>Streptophyta</taxon>
        <taxon>Embryophyta</taxon>
        <taxon>Tracheophyta</taxon>
        <taxon>Spermatophyta</taxon>
        <taxon>Magnoliopsida</taxon>
        <taxon>Liliopsida</taxon>
        <taxon>Araceae</taxon>
        <taxon>Aroideae</taxon>
        <taxon>Colocasieae</taxon>
        <taxon>Colocasia</taxon>
    </lineage>
</organism>
<sequence>MNRCLCKGDNPVFTHVVRLGGLSDWAQIAHRCSACERDTGVHRVLNAMALVVAFLLPPLSGDICMRATCRALGGLLTSGVRRR</sequence>
<comment type="caution">
    <text evidence="1">The sequence shown here is derived from an EMBL/GenBank/DDBJ whole genome shotgun (WGS) entry which is preliminary data.</text>
</comment>
<keyword evidence="2" id="KW-1185">Reference proteome</keyword>
<protein>
    <submittedName>
        <fullName evidence="1">Uncharacterized protein</fullName>
    </submittedName>
</protein>
<dbReference type="Proteomes" id="UP000652761">
    <property type="component" value="Unassembled WGS sequence"/>
</dbReference>
<gene>
    <name evidence="1" type="ORF">Taro_049902</name>
</gene>